<evidence type="ECO:0000259" key="5">
    <source>
        <dbReference type="Pfam" id="PF01593"/>
    </source>
</evidence>
<dbReference type="Gene3D" id="1.10.405.10">
    <property type="entry name" value="Guanine Nucleotide Dissociation Inhibitor, domain 1"/>
    <property type="match status" value="1"/>
</dbReference>
<dbReference type="AlphaFoldDB" id="A0A177Y7I4"/>
<sequence>MNDSRVLVIGAGVSGLTCAYRLQQAGIDALVLEASDRVGGRTRTVRSPDGVLLEGGGQWFGPGQTAVLQLIDELGLETTPTYTHGRTVFRLRGRTSTSRVGVPFEWPLVTLDLSIAITRLQMLAARVNRERPWTSARAAGLDRTTFDEWLTEHTRTVAARHIFDAVSALTLGGDPRDLSLLGVLQHIRSAGGLLRLIGVRGGAQDRRLITGAQSISTSLADRMPGRVLLETPAKQIEWDANTATVRAAGHEFRASAVVVAMCPIDRGHIDMVPELPPIERDRIALSAQYSGIKVHAVYPTPFWRARGFNGQAVSDVGPAPVVFDNSPADDRVGVLSAFVAGTVSDHPASPTIEQIQDPDVRRVGVLECFAELFGDEARHPTYFTEVDWRAEPYIEGCIPSVAPGVLTATHGHSHGTGRLVWAGTEQSDVWNGYIDGAVRAGERAAAHARQLLH</sequence>
<feature type="binding site" evidence="4">
    <location>
        <begin position="33"/>
        <end position="34"/>
    </location>
    <ligand>
        <name>FAD</name>
        <dbReference type="ChEBI" id="CHEBI:57692"/>
    </ligand>
</feature>
<gene>
    <name evidence="6" type="ORF">A3K89_13190</name>
</gene>
<reference evidence="6 7" key="1">
    <citation type="submission" date="2016-03" db="EMBL/GenBank/DDBJ databases">
        <title>Genome sequence of Rhodococcus kyotonensis KB10.</title>
        <authorList>
            <person name="Jeong H."/>
            <person name="Hong C.E."/>
            <person name="Jo S.H."/>
            <person name="Park J.M."/>
        </authorList>
    </citation>
    <scope>NUCLEOTIDE SEQUENCE [LARGE SCALE GENOMIC DNA]</scope>
    <source>
        <strain evidence="6 7">KB10</strain>
    </source>
</reference>
<dbReference type="PANTHER" id="PTHR43563:SF1">
    <property type="entry name" value="AMINE OXIDASE [FLAVIN-CONTAINING] B"/>
    <property type="match status" value="1"/>
</dbReference>
<dbReference type="InterPro" id="IPR036188">
    <property type="entry name" value="FAD/NAD-bd_sf"/>
</dbReference>
<dbReference type="RefSeq" id="WP_068431710.1">
    <property type="nucleotide sequence ID" value="NZ_LVHI01000040.1"/>
</dbReference>
<evidence type="ECO:0000256" key="2">
    <source>
        <dbReference type="ARBA" id="ARBA00005995"/>
    </source>
</evidence>
<accession>A0A177Y7I4</accession>
<feature type="binding site" evidence="4">
    <location>
        <position position="425"/>
    </location>
    <ligand>
        <name>FAD</name>
        <dbReference type="ChEBI" id="CHEBI:57692"/>
    </ligand>
</feature>
<dbReference type="SUPFAM" id="SSF51905">
    <property type="entry name" value="FAD/NAD(P)-binding domain"/>
    <property type="match status" value="1"/>
</dbReference>
<evidence type="ECO:0000256" key="4">
    <source>
        <dbReference type="PIRSR" id="PIRSR601613-1"/>
    </source>
</evidence>
<feature type="domain" description="Amine oxidase" evidence="5">
    <location>
        <begin position="13"/>
        <end position="447"/>
    </location>
</feature>
<dbReference type="InterPro" id="IPR001613">
    <property type="entry name" value="Flavin_amine_oxidase"/>
</dbReference>
<dbReference type="PANTHER" id="PTHR43563">
    <property type="entry name" value="AMINE OXIDASE"/>
    <property type="match status" value="1"/>
</dbReference>
<dbReference type="Gene3D" id="3.50.50.60">
    <property type="entry name" value="FAD/NAD(P)-binding domain"/>
    <property type="match status" value="1"/>
</dbReference>
<evidence type="ECO:0000256" key="3">
    <source>
        <dbReference type="ARBA" id="ARBA00023002"/>
    </source>
</evidence>
<comment type="cofactor">
    <cofactor evidence="1">
        <name>FAD</name>
        <dbReference type="ChEBI" id="CHEBI:57692"/>
    </cofactor>
</comment>
<keyword evidence="7" id="KW-1185">Reference proteome</keyword>
<protein>
    <recommendedName>
        <fullName evidence="5">Amine oxidase domain-containing protein</fullName>
    </recommendedName>
</protein>
<comment type="caution">
    <text evidence="6">The sequence shown here is derived from an EMBL/GenBank/DDBJ whole genome shotgun (WGS) entry which is preliminary data.</text>
</comment>
<keyword evidence="3" id="KW-0560">Oxidoreductase</keyword>
<comment type="similarity">
    <text evidence="2">Belongs to the flavin monoamine oxidase family.</text>
</comment>
<proteinExistence type="inferred from homology"/>
<organism evidence="6 7">
    <name type="scientific">Rhodococcoides kyotonense</name>
    <dbReference type="NCBI Taxonomy" id="398843"/>
    <lineage>
        <taxon>Bacteria</taxon>
        <taxon>Bacillati</taxon>
        <taxon>Actinomycetota</taxon>
        <taxon>Actinomycetes</taxon>
        <taxon>Mycobacteriales</taxon>
        <taxon>Nocardiaceae</taxon>
        <taxon>Rhodococcoides</taxon>
    </lineage>
</organism>
<dbReference type="InterPro" id="IPR002937">
    <property type="entry name" value="Amino_oxidase"/>
</dbReference>
<evidence type="ECO:0000313" key="6">
    <source>
        <dbReference type="EMBL" id="OAK51169.1"/>
    </source>
</evidence>
<dbReference type="GO" id="GO:0016491">
    <property type="term" value="F:oxidoreductase activity"/>
    <property type="evidence" value="ECO:0007669"/>
    <property type="project" value="UniProtKB-KW"/>
</dbReference>
<dbReference type="PRINTS" id="PR00757">
    <property type="entry name" value="AMINEOXDASEF"/>
</dbReference>
<feature type="binding site" evidence="4">
    <location>
        <position position="14"/>
    </location>
    <ligand>
        <name>FAD</name>
        <dbReference type="ChEBI" id="CHEBI:57692"/>
    </ligand>
</feature>
<dbReference type="Pfam" id="PF01593">
    <property type="entry name" value="Amino_oxidase"/>
    <property type="match status" value="1"/>
</dbReference>
<dbReference type="Gene3D" id="3.90.660.10">
    <property type="match status" value="1"/>
</dbReference>
<evidence type="ECO:0000256" key="1">
    <source>
        <dbReference type="ARBA" id="ARBA00001974"/>
    </source>
</evidence>
<dbReference type="EMBL" id="LVHI01000040">
    <property type="protein sequence ID" value="OAK51169.1"/>
    <property type="molecule type" value="Genomic_DNA"/>
</dbReference>
<dbReference type="Proteomes" id="UP000077519">
    <property type="component" value="Unassembled WGS sequence"/>
</dbReference>
<name>A0A177Y7I4_9NOCA</name>
<evidence type="ECO:0000313" key="7">
    <source>
        <dbReference type="Proteomes" id="UP000077519"/>
    </source>
</evidence>
<dbReference type="InterPro" id="IPR050703">
    <property type="entry name" value="Flavin_MAO"/>
</dbReference>
<feature type="binding site" evidence="4">
    <location>
        <position position="338"/>
    </location>
    <ligand>
        <name>substrate</name>
    </ligand>
</feature>
<dbReference type="SUPFAM" id="SSF54373">
    <property type="entry name" value="FAD-linked reductases, C-terminal domain"/>
    <property type="match status" value="1"/>
</dbReference>